<evidence type="ECO:0000313" key="1">
    <source>
        <dbReference type="EMBL" id="GAA5511106.1"/>
    </source>
</evidence>
<dbReference type="EMBL" id="BAABRO010000036">
    <property type="protein sequence ID" value="GAA5511106.1"/>
    <property type="molecule type" value="Genomic_DNA"/>
</dbReference>
<gene>
    <name evidence="1" type="ORF">Rcae01_06619</name>
</gene>
<organism evidence="1 2">
    <name type="scientific">Novipirellula caenicola</name>
    <dbReference type="NCBI Taxonomy" id="1536901"/>
    <lineage>
        <taxon>Bacteria</taxon>
        <taxon>Pseudomonadati</taxon>
        <taxon>Planctomycetota</taxon>
        <taxon>Planctomycetia</taxon>
        <taxon>Pirellulales</taxon>
        <taxon>Pirellulaceae</taxon>
        <taxon>Novipirellula</taxon>
    </lineage>
</organism>
<accession>A0ABP9W1Y0</accession>
<protein>
    <submittedName>
        <fullName evidence="1">Uncharacterized protein</fullName>
    </submittedName>
</protein>
<proteinExistence type="predicted"/>
<name>A0ABP9W1Y0_9BACT</name>
<dbReference type="Proteomes" id="UP001416858">
    <property type="component" value="Unassembled WGS sequence"/>
</dbReference>
<comment type="caution">
    <text evidence="1">The sequence shown here is derived from an EMBL/GenBank/DDBJ whole genome shotgun (WGS) entry which is preliminary data.</text>
</comment>
<evidence type="ECO:0000313" key="2">
    <source>
        <dbReference type="Proteomes" id="UP001416858"/>
    </source>
</evidence>
<sequence length="164" mass="17815">MRPALLRPNNLSVAPIFLSYIRHCPPSTPSLLTPHSSLLTPHSSLLTPSLLHSFTPSLLHSFTPSLLHSFTPSLLHSSLLTPHSSLPVSLSPCLPVSVSPCLRVSVSPCLRVSLSPCLPVSKPFPVRNVHTMLTRRLDLLGVSVAFGETLKFSGGLYGEFTWDF</sequence>
<reference evidence="1 2" key="1">
    <citation type="submission" date="2024-02" db="EMBL/GenBank/DDBJ databases">
        <title>Rhodopirellula caenicola NBRC 110016.</title>
        <authorList>
            <person name="Ichikawa N."/>
            <person name="Katano-Makiyama Y."/>
            <person name="Hidaka K."/>
        </authorList>
    </citation>
    <scope>NUCLEOTIDE SEQUENCE [LARGE SCALE GENOMIC DNA]</scope>
    <source>
        <strain evidence="1 2">NBRC 110016</strain>
    </source>
</reference>
<keyword evidence="2" id="KW-1185">Reference proteome</keyword>